<dbReference type="OrthoDB" id="9930818at2"/>
<protein>
    <submittedName>
        <fullName evidence="1">Uncharacterized protein</fullName>
    </submittedName>
</protein>
<name>A0A6I1DZP3_9FLAO</name>
<proteinExistence type="predicted"/>
<evidence type="ECO:0000313" key="2">
    <source>
        <dbReference type="Proteomes" id="UP000429785"/>
    </source>
</evidence>
<dbReference type="AlphaFoldDB" id="A0A6I1DZP3"/>
<dbReference type="RefSeq" id="WP_152130260.1">
    <property type="nucleotide sequence ID" value="NZ_WELG01000001.1"/>
</dbReference>
<dbReference type="EMBL" id="WELG01000001">
    <property type="protein sequence ID" value="KAB7530327.1"/>
    <property type="molecule type" value="Genomic_DNA"/>
</dbReference>
<reference evidence="1 2" key="1">
    <citation type="submission" date="2019-10" db="EMBL/GenBank/DDBJ databases">
        <title>Muricauda olearia CL-SS4 JCM15563 genome.</title>
        <authorList>
            <person name="Liu L."/>
        </authorList>
    </citation>
    <scope>NUCLEOTIDE SEQUENCE [LARGE SCALE GENOMIC DNA]</scope>
    <source>
        <strain evidence="1 2">CL-SS4</strain>
    </source>
</reference>
<sequence length="75" mass="8729">MSVKYIRIFVDELVIIASLDGTIYRCVMESSKNDLDMMESLSPDLQELYTITVTMEGKEYCDIKIRNILSIERMN</sequence>
<comment type="caution">
    <text evidence="1">The sequence shown here is derived from an EMBL/GenBank/DDBJ whole genome shotgun (WGS) entry which is preliminary data.</text>
</comment>
<organism evidence="1 2">
    <name type="scientific">Flagellimonas olearia</name>
    <dbReference type="NCBI Taxonomy" id="552546"/>
    <lineage>
        <taxon>Bacteria</taxon>
        <taxon>Pseudomonadati</taxon>
        <taxon>Bacteroidota</taxon>
        <taxon>Flavobacteriia</taxon>
        <taxon>Flavobacteriales</taxon>
        <taxon>Flavobacteriaceae</taxon>
        <taxon>Flagellimonas</taxon>
    </lineage>
</organism>
<accession>A0A6I1DZP3</accession>
<gene>
    <name evidence="1" type="ORF">F8C76_02125</name>
</gene>
<dbReference type="Proteomes" id="UP000429785">
    <property type="component" value="Unassembled WGS sequence"/>
</dbReference>
<evidence type="ECO:0000313" key="1">
    <source>
        <dbReference type="EMBL" id="KAB7530327.1"/>
    </source>
</evidence>